<dbReference type="Proteomes" id="UP001286174">
    <property type="component" value="Unassembled WGS sequence"/>
</dbReference>
<sequence>MKYVYAVLIVVALFALVIWSYRANKRTPVPKGCENLHPDCKACGLMDCELRSNVLNKIEEELKKDGNS</sequence>
<keyword evidence="2" id="KW-1185">Reference proteome</keyword>
<name>A0AB35U3M4_9FIRM</name>
<dbReference type="AlphaFoldDB" id="A0AB35U3M4"/>
<evidence type="ECO:0000313" key="1">
    <source>
        <dbReference type="EMBL" id="MDX8419440.1"/>
    </source>
</evidence>
<dbReference type="RefSeq" id="WP_277010579.1">
    <property type="nucleotide sequence ID" value="NZ_JALBUR010000009.1"/>
</dbReference>
<dbReference type="EMBL" id="JALBUR010000009">
    <property type="protein sequence ID" value="MDX8419440.1"/>
    <property type="molecule type" value="Genomic_DNA"/>
</dbReference>
<reference evidence="1 2" key="1">
    <citation type="submission" date="2022-03" db="EMBL/GenBank/DDBJ databases">
        <title>Novel taxa within the pig intestine.</title>
        <authorList>
            <person name="Wylensek D."/>
            <person name="Bishof K."/>
            <person name="Afrizal A."/>
            <person name="Clavel T."/>
        </authorList>
    </citation>
    <scope>NUCLEOTIDE SEQUENCE [LARGE SCALE GENOMIC DNA]</scope>
    <source>
        <strain evidence="1 2">CLA-KB-P133</strain>
    </source>
</reference>
<proteinExistence type="predicted"/>
<protein>
    <submittedName>
        <fullName evidence="1">Uncharacterized protein</fullName>
    </submittedName>
</protein>
<organism evidence="1 2">
    <name type="scientific">Grylomicrobium aquisgranensis</name>
    <dbReference type="NCBI Taxonomy" id="2926318"/>
    <lineage>
        <taxon>Bacteria</taxon>
        <taxon>Bacillati</taxon>
        <taxon>Bacillota</taxon>
        <taxon>Erysipelotrichia</taxon>
        <taxon>Erysipelotrichales</taxon>
        <taxon>Erysipelotrichaceae</taxon>
        <taxon>Grylomicrobium</taxon>
    </lineage>
</organism>
<gene>
    <name evidence="1" type="ORF">MOZ60_04950</name>
</gene>
<evidence type="ECO:0000313" key="2">
    <source>
        <dbReference type="Proteomes" id="UP001286174"/>
    </source>
</evidence>
<accession>A0AB35U3M4</accession>
<comment type="caution">
    <text evidence="1">The sequence shown here is derived from an EMBL/GenBank/DDBJ whole genome shotgun (WGS) entry which is preliminary data.</text>
</comment>